<feature type="compositionally biased region" description="Basic and acidic residues" evidence="1">
    <location>
        <begin position="7"/>
        <end position="18"/>
    </location>
</feature>
<organism evidence="2 3">
    <name type="scientific">Linnemannia elongata AG-77</name>
    <dbReference type="NCBI Taxonomy" id="1314771"/>
    <lineage>
        <taxon>Eukaryota</taxon>
        <taxon>Fungi</taxon>
        <taxon>Fungi incertae sedis</taxon>
        <taxon>Mucoromycota</taxon>
        <taxon>Mortierellomycotina</taxon>
        <taxon>Mortierellomycetes</taxon>
        <taxon>Mortierellales</taxon>
        <taxon>Mortierellaceae</taxon>
        <taxon>Linnemannia</taxon>
    </lineage>
</organism>
<accession>A0A197K3A4</accession>
<keyword evidence="3" id="KW-1185">Reference proteome</keyword>
<dbReference type="AlphaFoldDB" id="A0A197K3A4"/>
<evidence type="ECO:0000256" key="1">
    <source>
        <dbReference type="SAM" id="MobiDB-lite"/>
    </source>
</evidence>
<reference evidence="2 3" key="1">
    <citation type="submission" date="2016-05" db="EMBL/GenBank/DDBJ databases">
        <title>Genome sequencing reveals origins of a unique bacterial endosymbiosis in the earliest lineages of terrestrial Fungi.</title>
        <authorList>
            <consortium name="DOE Joint Genome Institute"/>
            <person name="Uehling J."/>
            <person name="Gryganskyi A."/>
            <person name="Hameed K."/>
            <person name="Tschaplinski T."/>
            <person name="Misztal P."/>
            <person name="Wu S."/>
            <person name="Desiro A."/>
            <person name="Vande Pol N."/>
            <person name="Du Z.-Y."/>
            <person name="Zienkiewicz A."/>
            <person name="Zienkiewicz K."/>
            <person name="Morin E."/>
            <person name="Tisserant E."/>
            <person name="Splivallo R."/>
            <person name="Hainaut M."/>
            <person name="Henrissat B."/>
            <person name="Ohm R."/>
            <person name="Kuo A."/>
            <person name="Yan J."/>
            <person name="Lipzen A."/>
            <person name="Nolan M."/>
            <person name="Labutti K."/>
            <person name="Barry K."/>
            <person name="Goldstein A."/>
            <person name="Labbe J."/>
            <person name="Schadt C."/>
            <person name="Tuskan G."/>
            <person name="Grigoriev I."/>
            <person name="Martin F."/>
            <person name="Vilgalys R."/>
            <person name="Bonito G."/>
        </authorList>
    </citation>
    <scope>NUCLEOTIDE SEQUENCE [LARGE SCALE GENOMIC DNA]</scope>
    <source>
        <strain evidence="2 3">AG-77</strain>
    </source>
</reference>
<name>A0A197K3A4_9FUNG</name>
<feature type="compositionally biased region" description="Acidic residues" evidence="1">
    <location>
        <begin position="332"/>
        <end position="343"/>
    </location>
</feature>
<feature type="region of interest" description="Disordered" evidence="1">
    <location>
        <begin position="332"/>
        <end position="391"/>
    </location>
</feature>
<feature type="region of interest" description="Disordered" evidence="1">
    <location>
        <begin position="1"/>
        <end position="91"/>
    </location>
</feature>
<protein>
    <submittedName>
        <fullName evidence="2">Uncharacterized protein</fullName>
    </submittedName>
</protein>
<evidence type="ECO:0000313" key="3">
    <source>
        <dbReference type="Proteomes" id="UP000078512"/>
    </source>
</evidence>
<proteinExistence type="predicted"/>
<feature type="compositionally biased region" description="Low complexity" evidence="1">
    <location>
        <begin position="20"/>
        <end position="33"/>
    </location>
</feature>
<dbReference type="OrthoDB" id="2389999at2759"/>
<gene>
    <name evidence="2" type="ORF">K457DRAFT_135716</name>
</gene>
<evidence type="ECO:0000313" key="2">
    <source>
        <dbReference type="EMBL" id="OAQ31965.1"/>
    </source>
</evidence>
<dbReference type="EMBL" id="KV442027">
    <property type="protein sequence ID" value="OAQ31965.1"/>
    <property type="molecule type" value="Genomic_DNA"/>
</dbReference>
<dbReference type="Proteomes" id="UP000078512">
    <property type="component" value="Unassembled WGS sequence"/>
</dbReference>
<sequence>MEVSWEDVLRDLASKKEQTSSSSLPSPSPELSPAQAWSHEHSTDTDSLPPPSLELHDAQSWSLEQPFQQQPLSGKDNTAATNPTSLPSPPLDLPIGSPWIESETNVFDSLFESHTRHSFSECGTIPFSGLELNASQLDFVHGHGISDSCTKSEFGVMSSTLETGAELNKDLPVDALMASFMSAEDLVQALVTPVSDLIKAKDINYTTTPAAPLCVRLNDLFVETAAQDEKINQSNPPTIACSLLSPRQGTASAAPVPAAAARRVRFDLTPYIKFLDPTRVTGPPKEPDEEHIDDVMRNARWEYRWDKDLRQEHKLAKWASFNAHLHAAFPVDEDDEQSTDEQQIDQFSTEDCSTKKRRIDSDDDEDILADERPAKMGRVAENASNDSSNDNMVDQLEVKEPLVNNETTTDYPDGADTTKDQSFDVVSAIKMHAISELQVGDLALSQHPDFDEMIKDDEIGRSYRLFRWNLYYPALQTEEFQEDEMSQEDADDLEC</sequence>
<feature type="compositionally biased region" description="Polar residues" evidence="1">
    <location>
        <begin position="59"/>
        <end position="82"/>
    </location>
</feature>